<feature type="compositionally biased region" description="Polar residues" evidence="6">
    <location>
        <begin position="392"/>
        <end position="404"/>
    </location>
</feature>
<feature type="compositionally biased region" description="Basic and acidic residues" evidence="6">
    <location>
        <begin position="94"/>
        <end position="111"/>
    </location>
</feature>
<feature type="repeat" description="Pumilio" evidence="5">
    <location>
        <begin position="691"/>
        <end position="726"/>
    </location>
</feature>
<name>A0A817Y1L1_9BILA</name>
<evidence type="ECO:0000256" key="4">
    <source>
        <dbReference type="ARBA" id="ARBA00022884"/>
    </source>
</evidence>
<feature type="region of interest" description="Disordered" evidence="6">
    <location>
        <begin position="1"/>
        <end position="51"/>
    </location>
</feature>
<feature type="repeat" description="Pumilio" evidence="5">
    <location>
        <begin position="655"/>
        <end position="690"/>
    </location>
</feature>
<protein>
    <recommendedName>
        <fullName evidence="7">PUM-HD domain-containing protein</fullName>
    </recommendedName>
</protein>
<dbReference type="FunFam" id="1.25.10.10:FF:000004">
    <property type="entry name" value="Pumilio homolog 1 isoform 2"/>
    <property type="match status" value="1"/>
</dbReference>
<dbReference type="Proteomes" id="UP000663833">
    <property type="component" value="Unassembled WGS sequence"/>
</dbReference>
<feature type="region of interest" description="Disordered" evidence="6">
    <location>
        <begin position="88"/>
        <end position="167"/>
    </location>
</feature>
<dbReference type="GO" id="GO:0010608">
    <property type="term" value="P:post-transcriptional regulation of gene expression"/>
    <property type="evidence" value="ECO:0007669"/>
    <property type="project" value="TreeGrafter"/>
</dbReference>
<dbReference type="AlphaFoldDB" id="A0A817Y1L1"/>
<feature type="repeat" description="Pumilio" evidence="5">
    <location>
        <begin position="763"/>
        <end position="798"/>
    </location>
</feature>
<dbReference type="PROSITE" id="PS50303">
    <property type="entry name" value="PUM_HD"/>
    <property type="match status" value="1"/>
</dbReference>
<sequence>MWSSQSNTDYNANERSAHSISQPINMPNRSSDITSGYTDPHSAVFSPKSTDPANLGVNMCINILEGDNSPRVKDNTIKDVSQRLQNMKIYTDSDNDKKSNDYHVDDRKSDETVGDNVLKSSVHKPSPRSSPGHINTNLTNGTTIENLSSTNTMGSNDDNHDGGLQSTHQMINGLQTSSLPIPFQQMQADNHQQQMLLYQQQQQEAYQAQYPRMQQQQQQQQQQQTAHYEIDPRTNNFQPFDYTLIQPHSFESQSIISAFNPQASGTSQQDAQLAGLTQTPLMSWLSSAVAAQQSSANQQASYLPSSNQYIINSNQDNYLQSLANFHQSSATHPSFQPQYWSAVPTAVMFPAPPPQTILTQQQQLNNEQQSPQSKANNNNNTNRPMTPPNSTDLLNASQSNQQQTQYINMSRAAQTPVNFPFYAAASPTFLDPNLMMQTSRQPAGSPGLRMYPQQVPIPINTNNQGGLYGSPVASSLSSSFNDVYTVPTQRRDGQMADFSRYPGDPRLSKQGQQQQQQQQQQQAPLFHGQISGLPPSPAYNGLIPSMTPPPTSNAATFDGLFNTRFFPPQGQQTTGSQQPMLNGNDMYVGRRSVGSISGAMPSFYPPNVFGNNGNNTNTNNLNSNGNGAGRDSNMIRSKLLDDFRNSRMPNLQLRDVIGHFAEFSMDQHGSRFIQQKLERATNAEKDLVFKEILPNAAQLMTDVFGNYVIQKFFEFGTTEHKGYLAQRIRGNVLTLALQMYGCRVIQKAVETLPVEYQVPISRELEGNIIKCIEDQNGNHVIQKCIECCSTEGIEFIIRDVTRQVYTLSTHPYGCRVIQRILENCKEIQSRPILDILHNELENLVQDQYGNYVIQHVLEHGKVEDRTRIITAISGRVLQLSQHKFASNVVEKCVTYATRDEKRQLIDEVVSFGDGPNCALLIMMKDQFANYVVQKMIDVADPAQRKVLLTKVRPHIQSLRKFTYGKHIITKLEKYLSKSSDLGPMLTPSTSNSNGLSHYDN</sequence>
<keyword evidence="2" id="KW-0963">Cytoplasm</keyword>
<feature type="domain" description="PUM-HD" evidence="7">
    <location>
        <begin position="635"/>
        <end position="975"/>
    </location>
</feature>
<proteinExistence type="predicted"/>
<dbReference type="EMBL" id="CAJOBO010000008">
    <property type="protein sequence ID" value="CAF4091098.1"/>
    <property type="molecule type" value="Genomic_DNA"/>
</dbReference>
<evidence type="ECO:0000313" key="9">
    <source>
        <dbReference type="EMBL" id="CAF4091098.1"/>
    </source>
</evidence>
<dbReference type="InterPro" id="IPR011989">
    <property type="entry name" value="ARM-like"/>
</dbReference>
<evidence type="ECO:0000256" key="5">
    <source>
        <dbReference type="PROSITE-ProRule" id="PRU00317"/>
    </source>
</evidence>
<dbReference type="SUPFAM" id="SSF48371">
    <property type="entry name" value="ARM repeat"/>
    <property type="match status" value="1"/>
</dbReference>
<dbReference type="InterPro" id="IPR033133">
    <property type="entry name" value="PUM-HD"/>
</dbReference>
<feature type="region of interest" description="Disordered" evidence="6">
    <location>
        <begin position="362"/>
        <end position="404"/>
    </location>
</feature>
<organism evidence="8 10">
    <name type="scientific">Rotaria socialis</name>
    <dbReference type="NCBI Taxonomy" id="392032"/>
    <lineage>
        <taxon>Eukaryota</taxon>
        <taxon>Metazoa</taxon>
        <taxon>Spiralia</taxon>
        <taxon>Gnathifera</taxon>
        <taxon>Rotifera</taxon>
        <taxon>Eurotatoria</taxon>
        <taxon>Bdelloidea</taxon>
        <taxon>Philodinida</taxon>
        <taxon>Philodinidae</taxon>
        <taxon>Rotaria</taxon>
    </lineage>
</organism>
<dbReference type="InterPro" id="IPR033712">
    <property type="entry name" value="Pumilio_RNA-bd"/>
</dbReference>
<dbReference type="InterPro" id="IPR001313">
    <property type="entry name" value="Pumilio_RNA-bd_rpt"/>
</dbReference>
<comment type="caution">
    <text evidence="8">The sequence shown here is derived from an EMBL/GenBank/DDBJ whole genome shotgun (WGS) entry which is preliminary data.</text>
</comment>
<feature type="repeat" description="Pumilio" evidence="5">
    <location>
        <begin position="834"/>
        <end position="870"/>
    </location>
</feature>
<comment type="subcellular location">
    <subcellularLocation>
        <location evidence="1">Cytoplasm</location>
    </subcellularLocation>
</comment>
<evidence type="ECO:0000256" key="3">
    <source>
        <dbReference type="ARBA" id="ARBA00022737"/>
    </source>
</evidence>
<dbReference type="PANTHER" id="PTHR12537">
    <property type="entry name" value="RNA BINDING PROTEIN PUMILIO-RELATED"/>
    <property type="match status" value="1"/>
</dbReference>
<feature type="region of interest" description="Disordered" evidence="6">
    <location>
        <begin position="488"/>
        <end position="554"/>
    </location>
</feature>
<feature type="compositionally biased region" description="Polar residues" evidence="6">
    <location>
        <begin position="1"/>
        <end position="37"/>
    </location>
</feature>
<dbReference type="GO" id="GO:0005737">
    <property type="term" value="C:cytoplasm"/>
    <property type="evidence" value="ECO:0007669"/>
    <property type="project" value="UniProtKB-SubCell"/>
</dbReference>
<evidence type="ECO:0000313" key="8">
    <source>
        <dbReference type="EMBL" id="CAF3376005.1"/>
    </source>
</evidence>
<dbReference type="InterPro" id="IPR016024">
    <property type="entry name" value="ARM-type_fold"/>
</dbReference>
<dbReference type="GO" id="GO:0005634">
    <property type="term" value="C:nucleus"/>
    <property type="evidence" value="ECO:0007669"/>
    <property type="project" value="TreeGrafter"/>
</dbReference>
<keyword evidence="4" id="KW-0694">RNA-binding</keyword>
<dbReference type="Gene3D" id="1.25.10.10">
    <property type="entry name" value="Leucine-rich Repeat Variant"/>
    <property type="match status" value="1"/>
</dbReference>
<reference evidence="8" key="1">
    <citation type="submission" date="2021-02" db="EMBL/GenBank/DDBJ databases">
        <authorList>
            <person name="Nowell W R."/>
        </authorList>
    </citation>
    <scope>NUCLEOTIDE SEQUENCE</scope>
</reference>
<evidence type="ECO:0000259" key="7">
    <source>
        <dbReference type="PROSITE" id="PS50303"/>
    </source>
</evidence>
<feature type="compositionally biased region" description="Low complexity" evidence="6">
    <location>
        <begin position="510"/>
        <end position="522"/>
    </location>
</feature>
<dbReference type="PROSITE" id="PS50302">
    <property type="entry name" value="PUM"/>
    <property type="match status" value="8"/>
</dbReference>
<dbReference type="GO" id="GO:0003730">
    <property type="term" value="F:mRNA 3'-UTR binding"/>
    <property type="evidence" value="ECO:0007669"/>
    <property type="project" value="TreeGrafter"/>
</dbReference>
<dbReference type="CDD" id="cd07920">
    <property type="entry name" value="Pumilio"/>
    <property type="match status" value="1"/>
</dbReference>
<dbReference type="Proteomes" id="UP000663851">
    <property type="component" value="Unassembled WGS sequence"/>
</dbReference>
<dbReference type="Pfam" id="PF00806">
    <property type="entry name" value="PUF"/>
    <property type="match status" value="8"/>
</dbReference>
<evidence type="ECO:0000256" key="6">
    <source>
        <dbReference type="SAM" id="MobiDB-lite"/>
    </source>
</evidence>
<dbReference type="SMART" id="SM00025">
    <property type="entry name" value="Pumilio"/>
    <property type="match status" value="8"/>
</dbReference>
<accession>A0A817Y1L1</accession>
<feature type="repeat" description="Pumilio" evidence="5">
    <location>
        <begin position="727"/>
        <end position="762"/>
    </location>
</feature>
<dbReference type="PANTHER" id="PTHR12537:SF12">
    <property type="entry name" value="MATERNAL PROTEIN PUMILIO"/>
    <property type="match status" value="1"/>
</dbReference>
<evidence type="ECO:0000313" key="10">
    <source>
        <dbReference type="Proteomes" id="UP000663833"/>
    </source>
</evidence>
<feature type="repeat" description="Pumilio" evidence="5">
    <location>
        <begin position="871"/>
        <end position="906"/>
    </location>
</feature>
<feature type="repeat" description="Pumilio" evidence="5">
    <location>
        <begin position="907"/>
        <end position="949"/>
    </location>
</feature>
<feature type="repeat" description="Pumilio" evidence="5">
    <location>
        <begin position="799"/>
        <end position="833"/>
    </location>
</feature>
<dbReference type="EMBL" id="CAJNYD010001874">
    <property type="protein sequence ID" value="CAF3376005.1"/>
    <property type="molecule type" value="Genomic_DNA"/>
</dbReference>
<feature type="compositionally biased region" description="Polar residues" evidence="6">
    <location>
        <begin position="127"/>
        <end position="156"/>
    </location>
</feature>
<evidence type="ECO:0000256" key="2">
    <source>
        <dbReference type="ARBA" id="ARBA00022490"/>
    </source>
</evidence>
<gene>
    <name evidence="9" type="ORF">HFQ381_LOCUS342</name>
    <name evidence="8" type="ORF">LUA448_LOCUS15319</name>
</gene>
<feature type="compositionally biased region" description="Low complexity" evidence="6">
    <location>
        <begin position="362"/>
        <end position="391"/>
    </location>
</feature>
<evidence type="ECO:0000256" key="1">
    <source>
        <dbReference type="ARBA" id="ARBA00004496"/>
    </source>
</evidence>
<keyword evidence="3" id="KW-0677">Repeat</keyword>